<dbReference type="EMBL" id="CP022196">
    <property type="protein sequence ID" value="ATG49040.1"/>
    <property type="molecule type" value="Genomic_DNA"/>
</dbReference>
<dbReference type="RefSeq" id="WP_096806638.1">
    <property type="nucleotide sequence ID" value="NZ_CP022196.1"/>
</dbReference>
<dbReference type="InterPro" id="IPR029044">
    <property type="entry name" value="Nucleotide-diphossugar_trans"/>
</dbReference>
<dbReference type="Gene3D" id="3.90.550.10">
    <property type="entry name" value="Spore Coat Polysaccharide Biosynthesis Protein SpsA, Chain A"/>
    <property type="match status" value="1"/>
</dbReference>
<reference evidence="1 2" key="1">
    <citation type="submission" date="2017-06" db="EMBL/GenBank/DDBJ databases">
        <title>Celeribacter sp. TSPH2 complete genome sequence.</title>
        <authorList>
            <person name="Woo J.-H."/>
            <person name="Kim H.-S."/>
        </authorList>
    </citation>
    <scope>NUCLEOTIDE SEQUENCE [LARGE SCALE GENOMIC DNA]</scope>
    <source>
        <strain evidence="1 2">TSPH2</strain>
    </source>
</reference>
<organism evidence="1 2">
    <name type="scientific">Celeribacter ethanolicus</name>
    <dbReference type="NCBI Taxonomy" id="1758178"/>
    <lineage>
        <taxon>Bacteria</taxon>
        <taxon>Pseudomonadati</taxon>
        <taxon>Pseudomonadota</taxon>
        <taxon>Alphaproteobacteria</taxon>
        <taxon>Rhodobacterales</taxon>
        <taxon>Roseobacteraceae</taxon>
        <taxon>Celeribacter</taxon>
    </lineage>
</organism>
<dbReference type="OrthoDB" id="848759at2"/>
<accession>A0A291GG61</accession>
<proteinExistence type="predicted"/>
<evidence type="ECO:0000313" key="1">
    <source>
        <dbReference type="EMBL" id="ATG49040.1"/>
    </source>
</evidence>
<gene>
    <name evidence="1" type="ORF">CEW89_16560</name>
</gene>
<evidence type="ECO:0008006" key="3">
    <source>
        <dbReference type="Google" id="ProtNLM"/>
    </source>
</evidence>
<keyword evidence="2" id="KW-1185">Reference proteome</keyword>
<dbReference type="Proteomes" id="UP000217935">
    <property type="component" value="Chromosome"/>
</dbReference>
<name>A0A291GG61_9RHOB</name>
<protein>
    <recommendedName>
        <fullName evidence="3">Glycosyl transferase family 2</fullName>
    </recommendedName>
</protein>
<dbReference type="KEGG" id="ceh:CEW89_16560"/>
<dbReference type="STRING" id="1758178.GCA_001550095_02258"/>
<dbReference type="AlphaFoldDB" id="A0A291GG61"/>
<sequence length="305" mass="34377">MAQRPTLTLTGCERPALFAQVMADLAACDPGGWHLHVGIEPGPQAAHFDQICAAHLPPGSYTLTVNPTRLGVLENPLQTLERAFASGSAFNLHLEEDLRLSPDALQMALWYRDNRRPHWAALNLLCGSCGTTGYLSRPDHPGLLTETRLFNSLGFATDRTHWQQLLHPVWSAHRLPRRQRPRYFGAIGWDWALSGAIHENETLRVVQPICARATHIGHTGTHCTPEFQDAAFGGLEICDTLVDSYRYVAPETLPQTVRSHLGVLEELTQTRADFGRYKMTHVPSRLKRWKALWRSRHHRTGQNRQ</sequence>
<evidence type="ECO:0000313" key="2">
    <source>
        <dbReference type="Proteomes" id="UP000217935"/>
    </source>
</evidence>